<organism evidence="2 3">
    <name type="scientific">Mycolicibacterium chubuense</name>
    <name type="common">Mycobacterium chubuense</name>
    <dbReference type="NCBI Taxonomy" id="1800"/>
    <lineage>
        <taxon>Bacteria</taxon>
        <taxon>Bacillati</taxon>
        <taxon>Actinomycetota</taxon>
        <taxon>Actinomycetes</taxon>
        <taxon>Mycobacteriales</taxon>
        <taxon>Mycobacteriaceae</taxon>
        <taxon>Mycolicibacterium</taxon>
    </lineage>
</organism>
<protein>
    <submittedName>
        <fullName evidence="2">Uncharacterized protein</fullName>
    </submittedName>
</protein>
<dbReference type="AlphaFoldDB" id="A0A0J6ZH56"/>
<dbReference type="Proteomes" id="UP000036176">
    <property type="component" value="Unassembled WGS sequence"/>
</dbReference>
<comment type="caution">
    <text evidence="2">The sequence shown here is derived from an EMBL/GenBank/DDBJ whole genome shotgun (WGS) entry which is preliminary data.</text>
</comment>
<name>A0A0J6ZH56_MYCCU</name>
<reference evidence="2 3" key="1">
    <citation type="journal article" date="2015" name="Genome Biol. Evol.">
        <title>Characterization of Three Mycobacterium spp. with Potential Use in Bioremediation by Genome Sequencing and Comparative Genomics.</title>
        <authorList>
            <person name="Das S."/>
            <person name="Pettersson B.M."/>
            <person name="Behra P.R."/>
            <person name="Ramesh M."/>
            <person name="Dasgupta S."/>
            <person name="Bhattacharya A."/>
            <person name="Kirsebom L.A."/>
        </authorList>
    </citation>
    <scope>NUCLEOTIDE SEQUENCE [LARGE SCALE GENOMIC DNA]</scope>
    <source>
        <strain evidence="2 3">DSM 44219</strain>
    </source>
</reference>
<keyword evidence="3" id="KW-1185">Reference proteome</keyword>
<proteinExistence type="predicted"/>
<sequence>MFARVLGPFLVIVDLAAVLRASHMPALLSDFSSSSAWPWISGAFILIAGLVVVALHQYWHGPAAIIVSALGWLIVVRAVLLLFFPDTLMSLADSMIGATAWWVAVCGVAALIGVYLTYVGWAPERHRPAAHATDASRDVTPAV</sequence>
<dbReference type="EMBL" id="JYNX01000019">
    <property type="protein sequence ID" value="KMO84171.1"/>
    <property type="molecule type" value="Genomic_DNA"/>
</dbReference>
<gene>
    <name evidence="2" type="ORF">MCHUDSM44219_00977</name>
</gene>
<dbReference type="PATRIC" id="fig|1800.3.peg.981"/>
<feature type="transmembrane region" description="Helical" evidence="1">
    <location>
        <begin position="37"/>
        <end position="56"/>
    </location>
</feature>
<keyword evidence="1" id="KW-1133">Transmembrane helix</keyword>
<evidence type="ECO:0000313" key="2">
    <source>
        <dbReference type="EMBL" id="KMO84171.1"/>
    </source>
</evidence>
<evidence type="ECO:0000313" key="3">
    <source>
        <dbReference type="Proteomes" id="UP000036176"/>
    </source>
</evidence>
<keyword evidence="1" id="KW-0472">Membrane</keyword>
<accession>A0A0J6ZH56</accession>
<evidence type="ECO:0000256" key="1">
    <source>
        <dbReference type="SAM" id="Phobius"/>
    </source>
</evidence>
<keyword evidence="1" id="KW-0812">Transmembrane</keyword>
<feature type="transmembrane region" description="Helical" evidence="1">
    <location>
        <begin position="63"/>
        <end position="84"/>
    </location>
</feature>
<feature type="transmembrane region" description="Helical" evidence="1">
    <location>
        <begin position="96"/>
        <end position="118"/>
    </location>
</feature>